<reference evidence="14 15" key="1">
    <citation type="submission" date="2016-12" db="EMBL/GenBank/DDBJ databases">
        <authorList>
            <person name="Song W.-J."/>
            <person name="Kurnit D.M."/>
        </authorList>
    </citation>
    <scope>NUCLEOTIDE SEQUENCE [LARGE SCALE GENOMIC DNA]</scope>
    <source>
        <strain evidence="14 15">IMCC3135</strain>
    </source>
</reference>
<comment type="similarity">
    <text evidence="3 12">Belongs to the CcmB/CycW/HelB family.</text>
</comment>
<evidence type="ECO:0000256" key="7">
    <source>
        <dbReference type="ARBA" id="ARBA00022519"/>
    </source>
</evidence>
<evidence type="ECO:0000256" key="13">
    <source>
        <dbReference type="SAM" id="Phobius"/>
    </source>
</evidence>
<dbReference type="KEGG" id="gai:IMCC3135_24415"/>
<evidence type="ECO:0000256" key="3">
    <source>
        <dbReference type="ARBA" id="ARBA00010544"/>
    </source>
</evidence>
<evidence type="ECO:0000256" key="2">
    <source>
        <dbReference type="ARBA" id="ARBA00004429"/>
    </source>
</evidence>
<evidence type="ECO:0000256" key="5">
    <source>
        <dbReference type="ARBA" id="ARBA00022448"/>
    </source>
</evidence>
<keyword evidence="5 12" id="KW-0813">Transport</keyword>
<evidence type="ECO:0000256" key="11">
    <source>
        <dbReference type="ARBA" id="ARBA00023136"/>
    </source>
</evidence>
<keyword evidence="6 12" id="KW-1003">Cell membrane</keyword>
<keyword evidence="15" id="KW-1185">Reference proteome</keyword>
<feature type="transmembrane region" description="Helical" evidence="13">
    <location>
        <begin position="216"/>
        <end position="240"/>
    </location>
</feature>
<keyword evidence="7 12" id="KW-0997">Cell inner membrane</keyword>
<protein>
    <recommendedName>
        <fullName evidence="4 12">Heme exporter protein B</fullName>
    </recommendedName>
</protein>
<keyword evidence="8 13" id="KW-0812">Transmembrane</keyword>
<evidence type="ECO:0000256" key="10">
    <source>
        <dbReference type="ARBA" id="ARBA00022989"/>
    </source>
</evidence>
<comment type="subcellular location">
    <subcellularLocation>
        <location evidence="2">Cell inner membrane</location>
        <topology evidence="2">Multi-pass membrane protein</topology>
    </subcellularLocation>
</comment>
<proteinExistence type="inferred from homology"/>
<dbReference type="Proteomes" id="UP000250079">
    <property type="component" value="Chromosome"/>
</dbReference>
<evidence type="ECO:0000256" key="4">
    <source>
        <dbReference type="ARBA" id="ARBA00016452"/>
    </source>
</evidence>
<keyword evidence="9 12" id="KW-0201">Cytochrome c-type biogenesis</keyword>
<dbReference type="PIRSF" id="PIRSF002764">
    <property type="entry name" value="CcmB"/>
    <property type="match status" value="1"/>
</dbReference>
<evidence type="ECO:0000313" key="15">
    <source>
        <dbReference type="Proteomes" id="UP000250079"/>
    </source>
</evidence>
<dbReference type="InterPro" id="IPR026031">
    <property type="entry name" value="Cyt_c_CcmB_bac"/>
</dbReference>
<sequence>MADLAETVNYSTSTRLSVGIATIFMRVFKRDMKLAFRATGQWLNPLLFFVIVVTLFPLGIGPGPNMLATIAPGVLWVSALLAMMLSLDALFANDFRDGTLEQMVLSGHPLTVVVIGKVMAHWVTSGLPLVILSPLLGLMMQLPEGAYLVLVGSLFLGTLSLSFIGAIGAALIVSVNQGGVLLSLLVLPLTVPVLIFGSGAVSAAGMGLEISAQLSVLFAIVFLAVSLAPLAIAGALRVGVAAGR</sequence>
<dbReference type="GO" id="GO:0017004">
    <property type="term" value="P:cytochrome complex assembly"/>
    <property type="evidence" value="ECO:0007669"/>
    <property type="project" value="UniProtKB-KW"/>
</dbReference>
<keyword evidence="11 12" id="KW-0472">Membrane</keyword>
<organism evidence="14 15">
    <name type="scientific">Granulosicoccus antarcticus IMCC3135</name>
    <dbReference type="NCBI Taxonomy" id="1192854"/>
    <lineage>
        <taxon>Bacteria</taxon>
        <taxon>Pseudomonadati</taxon>
        <taxon>Pseudomonadota</taxon>
        <taxon>Gammaproteobacteria</taxon>
        <taxon>Chromatiales</taxon>
        <taxon>Granulosicoccaceae</taxon>
        <taxon>Granulosicoccus</taxon>
    </lineage>
</organism>
<evidence type="ECO:0000256" key="1">
    <source>
        <dbReference type="ARBA" id="ARBA00002442"/>
    </source>
</evidence>
<accession>A0A2Z2P176</accession>
<evidence type="ECO:0000256" key="8">
    <source>
        <dbReference type="ARBA" id="ARBA00022692"/>
    </source>
</evidence>
<feature type="transmembrane region" description="Helical" evidence="13">
    <location>
        <begin position="180"/>
        <end position="204"/>
    </location>
</feature>
<keyword evidence="10 13" id="KW-1133">Transmembrane helix</keyword>
<dbReference type="AlphaFoldDB" id="A0A2Z2P176"/>
<dbReference type="PANTHER" id="PTHR30070">
    <property type="entry name" value="HEME EXPORTER PROTEIN B"/>
    <property type="match status" value="1"/>
</dbReference>
<evidence type="ECO:0000256" key="9">
    <source>
        <dbReference type="ARBA" id="ARBA00022748"/>
    </source>
</evidence>
<comment type="function">
    <text evidence="1 12">Required for the export of heme to the periplasm for the biogenesis of c-type cytochromes.</text>
</comment>
<dbReference type="InterPro" id="IPR003544">
    <property type="entry name" value="Cyt_c_biogenesis_CcmB"/>
</dbReference>
<feature type="transmembrane region" description="Helical" evidence="13">
    <location>
        <begin position="66"/>
        <end position="91"/>
    </location>
</feature>
<dbReference type="PRINTS" id="PR01414">
    <property type="entry name" value="CCMBBIOGNSIS"/>
</dbReference>
<dbReference type="EMBL" id="CP018632">
    <property type="protein sequence ID" value="ASJ74950.1"/>
    <property type="molecule type" value="Genomic_DNA"/>
</dbReference>
<dbReference type="PANTHER" id="PTHR30070:SF1">
    <property type="entry name" value="CYTOCHROME C BIOGENESIS B-RELATED"/>
    <property type="match status" value="1"/>
</dbReference>
<gene>
    <name evidence="14" type="primary">ccmB</name>
    <name evidence="14" type="ORF">IMCC3135_24415</name>
</gene>
<feature type="transmembrane region" description="Helical" evidence="13">
    <location>
        <begin position="147"/>
        <end position="173"/>
    </location>
</feature>
<dbReference type="NCBIfam" id="TIGR01190">
    <property type="entry name" value="ccmB"/>
    <property type="match status" value="1"/>
</dbReference>
<dbReference type="GO" id="GO:1903607">
    <property type="term" value="P:cytochrome c biosynthetic process"/>
    <property type="evidence" value="ECO:0007669"/>
    <property type="project" value="TreeGrafter"/>
</dbReference>
<name>A0A2Z2P176_9GAMM</name>
<dbReference type="GO" id="GO:0005886">
    <property type="term" value="C:plasma membrane"/>
    <property type="evidence" value="ECO:0007669"/>
    <property type="project" value="UniProtKB-SubCell"/>
</dbReference>
<evidence type="ECO:0000256" key="12">
    <source>
        <dbReference type="PIRNR" id="PIRNR002764"/>
    </source>
</evidence>
<feature type="transmembrane region" description="Helical" evidence="13">
    <location>
        <begin position="112"/>
        <end position="135"/>
    </location>
</feature>
<dbReference type="Pfam" id="PF03379">
    <property type="entry name" value="CcmB"/>
    <property type="match status" value="1"/>
</dbReference>
<dbReference type="GO" id="GO:0015232">
    <property type="term" value="F:heme transmembrane transporter activity"/>
    <property type="evidence" value="ECO:0007669"/>
    <property type="project" value="InterPro"/>
</dbReference>
<evidence type="ECO:0000256" key="6">
    <source>
        <dbReference type="ARBA" id="ARBA00022475"/>
    </source>
</evidence>
<feature type="transmembrane region" description="Helical" evidence="13">
    <location>
        <begin position="40"/>
        <end position="60"/>
    </location>
</feature>
<evidence type="ECO:0000313" key="14">
    <source>
        <dbReference type="EMBL" id="ASJ74950.1"/>
    </source>
</evidence>